<accession>A0A839F017</accession>
<gene>
    <name evidence="1" type="ORF">FHW16_005768</name>
</gene>
<organism evidence="1 2">
    <name type="scientific">Phyllobacterium myrsinacearum</name>
    <dbReference type="NCBI Taxonomy" id="28101"/>
    <lineage>
        <taxon>Bacteria</taxon>
        <taxon>Pseudomonadati</taxon>
        <taxon>Pseudomonadota</taxon>
        <taxon>Alphaproteobacteria</taxon>
        <taxon>Hyphomicrobiales</taxon>
        <taxon>Phyllobacteriaceae</taxon>
        <taxon>Phyllobacterium</taxon>
    </lineage>
</organism>
<keyword evidence="2" id="KW-1185">Reference proteome</keyword>
<dbReference type="RefSeq" id="WP_182552722.1">
    <property type="nucleotide sequence ID" value="NZ_JACGXN010000021.1"/>
</dbReference>
<dbReference type="EMBL" id="JACGXN010000021">
    <property type="protein sequence ID" value="MBA8882020.1"/>
    <property type="molecule type" value="Genomic_DNA"/>
</dbReference>
<dbReference type="AlphaFoldDB" id="A0A839F017"/>
<reference evidence="1 2" key="1">
    <citation type="submission" date="2020-07" db="EMBL/GenBank/DDBJ databases">
        <title>Genomic Encyclopedia of Type Strains, Phase IV (KMG-V): Genome sequencing to study the core and pangenomes of soil and plant-associated prokaryotes.</title>
        <authorList>
            <person name="Whitman W."/>
        </authorList>
    </citation>
    <scope>NUCLEOTIDE SEQUENCE [LARGE SCALE GENOMIC DNA]</scope>
    <source>
        <strain evidence="1 2">AN3</strain>
    </source>
</reference>
<evidence type="ECO:0000313" key="2">
    <source>
        <dbReference type="Proteomes" id="UP000549052"/>
    </source>
</evidence>
<sequence length="112" mass="12686">MNIWNNIGLLEKVNLVRFSKLMSLATKRTINDSGQSSFAIEIVAESSEKQRITIHCGGVVDIKFGNPAETADILINIFDVRDWQREGVRYRVTEEENAAFSFNCAEFSVELE</sequence>
<protein>
    <submittedName>
        <fullName evidence="1">Uncharacterized protein</fullName>
    </submittedName>
</protein>
<proteinExistence type="predicted"/>
<name>A0A839F017_9HYPH</name>
<evidence type="ECO:0000313" key="1">
    <source>
        <dbReference type="EMBL" id="MBA8882020.1"/>
    </source>
</evidence>
<comment type="caution">
    <text evidence="1">The sequence shown here is derived from an EMBL/GenBank/DDBJ whole genome shotgun (WGS) entry which is preliminary data.</text>
</comment>
<dbReference type="Proteomes" id="UP000549052">
    <property type="component" value="Unassembled WGS sequence"/>
</dbReference>